<dbReference type="GO" id="GO:0005829">
    <property type="term" value="C:cytosol"/>
    <property type="evidence" value="ECO:0007669"/>
    <property type="project" value="UniProtKB-SubCell"/>
</dbReference>
<evidence type="ECO:0000256" key="6">
    <source>
        <dbReference type="SAM" id="MobiDB-lite"/>
    </source>
</evidence>
<reference evidence="9" key="2">
    <citation type="submission" date="2025-09" db="UniProtKB">
        <authorList>
            <consortium name="Ensembl"/>
        </authorList>
    </citation>
    <scope>IDENTIFICATION</scope>
</reference>
<evidence type="ECO:0000256" key="2">
    <source>
        <dbReference type="ARBA" id="ARBA00022490"/>
    </source>
</evidence>
<accession>A0A8C9Y5M6</accession>
<feature type="compositionally biased region" description="Basic and acidic residues" evidence="6">
    <location>
        <begin position="154"/>
        <end position="163"/>
    </location>
</feature>
<dbReference type="GO" id="GO:0045087">
    <property type="term" value="P:innate immune response"/>
    <property type="evidence" value="ECO:0007669"/>
    <property type="project" value="UniProtKB-KW"/>
</dbReference>
<organism evidence="9 10">
    <name type="scientific">Sander lucioperca</name>
    <name type="common">Pike-perch</name>
    <name type="synonym">Perca lucioperca</name>
    <dbReference type="NCBI Taxonomy" id="283035"/>
    <lineage>
        <taxon>Eukaryota</taxon>
        <taxon>Metazoa</taxon>
        <taxon>Chordata</taxon>
        <taxon>Craniata</taxon>
        <taxon>Vertebrata</taxon>
        <taxon>Euteleostomi</taxon>
        <taxon>Actinopterygii</taxon>
        <taxon>Neopterygii</taxon>
        <taxon>Teleostei</taxon>
        <taxon>Neoteleostei</taxon>
        <taxon>Acanthomorphata</taxon>
        <taxon>Eupercaria</taxon>
        <taxon>Perciformes</taxon>
        <taxon>Percoidei</taxon>
        <taxon>Percidae</taxon>
        <taxon>Luciopercinae</taxon>
        <taxon>Sander</taxon>
    </lineage>
</organism>
<dbReference type="InterPro" id="IPR011029">
    <property type="entry name" value="DEATH-like_dom_sf"/>
</dbReference>
<feature type="domain" description="CARD" evidence="7">
    <location>
        <begin position="180"/>
        <end position="245"/>
    </location>
</feature>
<evidence type="ECO:0000256" key="4">
    <source>
        <dbReference type="ARBA" id="ARBA00022859"/>
    </source>
</evidence>
<evidence type="ECO:0000313" key="9">
    <source>
        <dbReference type="Ensembl" id="ENSSLUP00000020088.1"/>
    </source>
</evidence>
<dbReference type="Ensembl" id="ENSSLUT00000020734.1">
    <property type="protein sequence ID" value="ENSSLUP00000020088.1"/>
    <property type="gene ID" value="ENSSLUG00000009301.1"/>
</dbReference>
<evidence type="ECO:0008006" key="11">
    <source>
        <dbReference type="Google" id="ProtNLM"/>
    </source>
</evidence>
<protein>
    <recommendedName>
        <fullName evidence="11">Caspase-1</fullName>
    </recommendedName>
</protein>
<evidence type="ECO:0000256" key="3">
    <source>
        <dbReference type="ARBA" id="ARBA00022588"/>
    </source>
</evidence>
<feature type="domain" description="FIIND" evidence="8">
    <location>
        <begin position="1"/>
        <end position="124"/>
    </location>
</feature>
<keyword evidence="5" id="KW-0395">Inflammatory response</keyword>
<keyword evidence="3" id="KW-0399">Innate immunity</keyword>
<evidence type="ECO:0000313" key="10">
    <source>
        <dbReference type="Proteomes" id="UP000694568"/>
    </source>
</evidence>
<dbReference type="GeneTree" id="ENSGT01000000214731"/>
<dbReference type="InterPro" id="IPR051249">
    <property type="entry name" value="NLRP_Inflammasome"/>
</dbReference>
<reference evidence="9" key="1">
    <citation type="submission" date="2025-08" db="UniProtKB">
        <authorList>
            <consortium name="Ensembl"/>
        </authorList>
    </citation>
    <scope>IDENTIFICATION</scope>
</reference>
<sequence length="245" mass="27821">MKKHQAALTLHVYLVPPDEFQKQEVEKMENSYGSVRIIKPDPYKSMQLGDHYSLTTDKTDAMIQPSMRELRDDNNNLFEVFIRNADSDVPLRLESEKNTIWTCTIYKENYLSTDPTPGPSGAIQQRNVPTEDSIPTEDSVPAEESYSTEDSVPAEERIPAEDRDPSEDSVPAEKTLFSVRTEFVERVSDDVLNQLLDKLLEHRIINDGEMQSIRTKAKADKAREVIDTVRRKGTKPSALLIADLP</sequence>
<comment type="subcellular location">
    <subcellularLocation>
        <location evidence="1">Cytoplasm</location>
        <location evidence="1">Cytosol</location>
    </subcellularLocation>
</comment>
<keyword evidence="4" id="KW-0391">Immunity</keyword>
<evidence type="ECO:0000259" key="7">
    <source>
        <dbReference type="PROSITE" id="PS50209"/>
    </source>
</evidence>
<dbReference type="Pfam" id="PF00619">
    <property type="entry name" value="CARD"/>
    <property type="match status" value="1"/>
</dbReference>
<dbReference type="GO" id="GO:0006954">
    <property type="term" value="P:inflammatory response"/>
    <property type="evidence" value="ECO:0007669"/>
    <property type="project" value="UniProtKB-KW"/>
</dbReference>
<dbReference type="PANTHER" id="PTHR46985:SF2">
    <property type="entry name" value="APOPTOSIS-ASSOCIATED SPECK-LIKE PROTEIN CONTAINING A CARD"/>
    <property type="match status" value="1"/>
</dbReference>
<feature type="region of interest" description="Disordered" evidence="6">
    <location>
        <begin position="112"/>
        <end position="172"/>
    </location>
</feature>
<keyword evidence="10" id="KW-1185">Reference proteome</keyword>
<dbReference type="PROSITE" id="PS51830">
    <property type="entry name" value="FIIND"/>
    <property type="match status" value="1"/>
</dbReference>
<dbReference type="InterPro" id="IPR001315">
    <property type="entry name" value="CARD"/>
</dbReference>
<proteinExistence type="predicted"/>
<dbReference type="AlphaFoldDB" id="A0A8C9Y5M6"/>
<name>A0A8C9Y5M6_SANLU</name>
<dbReference type="Gene3D" id="1.10.533.10">
    <property type="entry name" value="Death Domain, Fas"/>
    <property type="match status" value="1"/>
</dbReference>
<keyword evidence="2" id="KW-0963">Cytoplasm</keyword>
<evidence type="ECO:0000256" key="1">
    <source>
        <dbReference type="ARBA" id="ARBA00004514"/>
    </source>
</evidence>
<dbReference type="Pfam" id="PF23679">
    <property type="entry name" value="UPA-FIIND"/>
    <property type="match status" value="1"/>
</dbReference>
<dbReference type="SUPFAM" id="SSF47986">
    <property type="entry name" value="DEATH domain"/>
    <property type="match status" value="1"/>
</dbReference>
<dbReference type="PANTHER" id="PTHR46985">
    <property type="entry name" value="NACHT, LRR AND PYD DOMAINS-CONTAINING PROTEIN 1"/>
    <property type="match status" value="1"/>
</dbReference>
<evidence type="ECO:0000259" key="8">
    <source>
        <dbReference type="PROSITE" id="PS51830"/>
    </source>
</evidence>
<dbReference type="PROSITE" id="PS50209">
    <property type="entry name" value="CARD"/>
    <property type="match status" value="1"/>
</dbReference>
<dbReference type="GO" id="GO:0042981">
    <property type="term" value="P:regulation of apoptotic process"/>
    <property type="evidence" value="ECO:0007669"/>
    <property type="project" value="InterPro"/>
</dbReference>
<dbReference type="Proteomes" id="UP000694568">
    <property type="component" value="Unplaced"/>
</dbReference>
<evidence type="ECO:0000256" key="5">
    <source>
        <dbReference type="ARBA" id="ARBA00023198"/>
    </source>
</evidence>
<dbReference type="InterPro" id="IPR025307">
    <property type="entry name" value="FIIND_dom"/>
</dbReference>